<dbReference type="GO" id="GO:0008137">
    <property type="term" value="F:NADH dehydrogenase (ubiquinone) activity"/>
    <property type="evidence" value="ECO:0007669"/>
    <property type="project" value="InterPro"/>
</dbReference>
<keyword evidence="5" id="KW-0520">NAD</keyword>
<keyword evidence="5" id="KW-0830">Ubiquinone</keyword>
<dbReference type="PANTHER" id="PTHR22773">
    <property type="entry name" value="NADH DEHYDROGENASE"/>
    <property type="match status" value="1"/>
</dbReference>
<feature type="transmembrane region" description="Helical" evidence="5">
    <location>
        <begin position="269"/>
        <end position="288"/>
    </location>
</feature>
<sequence length="480" mass="51471">MFQTLSTFLPELFLALSASLLLGFGLSKTNDRSVIVRYISVGVLVVFAFMGYVLDRPDGVSFSGLLFNNDFSDFLKAIIGLSAAAALMLSKNYFQKESLDRYEFSVLTLYAVLGMSIMVSANNLLAMYIGIEMQSLALYILAAFNRDSLRASEAGLKYFVLGALSSGLLLYGASLIYGFTGSLDFETIRASIALTGPTTGIIAGMVFLLCGLAFKISAAPFHMWTPDVYEGSPTPVTGFFAAAPKLAAMAIITRLLIVPFGDIIGQWQQVIVVLAVLSMVVGALGAIMQTNIKRLMAYSSIANMGYALVPLAAGTVAGVQGMLVFMTIYIITVIGVFAIILQMRLRNGMVEQVSDLSGLSKSNPGMAFGLTMLMVSLIGIPPWLGFFGKLFAFVPAVEAGLLWLVVVALVASVISAFYYLRIIKTMWFDEPNREFIRAPRTTRVIAIASILLVIPVLILPGLSGAALGLADSAAQALFAQ</sequence>
<accession>A0A918KC14</accession>
<dbReference type="HAMAP" id="MF_00445">
    <property type="entry name" value="NDH1_NuoN_1"/>
    <property type="match status" value="1"/>
</dbReference>
<feature type="transmembrane region" description="Helical" evidence="5">
    <location>
        <begin position="34"/>
        <end position="54"/>
    </location>
</feature>
<dbReference type="NCBIfam" id="NF004440">
    <property type="entry name" value="PRK05777.1-3"/>
    <property type="match status" value="1"/>
</dbReference>
<keyword evidence="5" id="KW-1003">Cell membrane</keyword>
<dbReference type="GO" id="GO:0012505">
    <property type="term" value="C:endomembrane system"/>
    <property type="evidence" value="ECO:0007669"/>
    <property type="project" value="UniProtKB-SubCell"/>
</dbReference>
<dbReference type="GO" id="GO:0048038">
    <property type="term" value="F:quinone binding"/>
    <property type="evidence" value="ECO:0007669"/>
    <property type="project" value="UniProtKB-KW"/>
</dbReference>
<dbReference type="RefSeq" id="WP_189580427.1">
    <property type="nucleotide sequence ID" value="NZ_BMYV01000001.1"/>
</dbReference>
<evidence type="ECO:0000256" key="5">
    <source>
        <dbReference type="HAMAP-Rule" id="MF_00445"/>
    </source>
</evidence>
<dbReference type="InterPro" id="IPR001750">
    <property type="entry name" value="ND/Mrp_TM"/>
</dbReference>
<name>A0A918KC14_9PROT</name>
<dbReference type="EC" id="7.1.1.-" evidence="5"/>
<evidence type="ECO:0000256" key="2">
    <source>
        <dbReference type="ARBA" id="ARBA00022692"/>
    </source>
</evidence>
<feature type="transmembrane region" description="Helical" evidence="5">
    <location>
        <begin position="6"/>
        <end position="27"/>
    </location>
</feature>
<protein>
    <recommendedName>
        <fullName evidence="5">NADH-quinone oxidoreductase subunit N</fullName>
        <ecNumber evidence="5">7.1.1.-</ecNumber>
    </recommendedName>
    <alternativeName>
        <fullName evidence="5">NADH dehydrogenase I subunit N</fullName>
    </alternativeName>
    <alternativeName>
        <fullName evidence="5">NDH-1 subunit N</fullName>
    </alternativeName>
</protein>
<evidence type="ECO:0000313" key="8">
    <source>
        <dbReference type="EMBL" id="GGX57572.1"/>
    </source>
</evidence>
<evidence type="ECO:0000256" key="4">
    <source>
        <dbReference type="ARBA" id="ARBA00023136"/>
    </source>
</evidence>
<dbReference type="GO" id="GO:0050136">
    <property type="term" value="F:NADH dehydrogenase (quinone) (non-electrogenic) activity"/>
    <property type="evidence" value="ECO:0007669"/>
    <property type="project" value="UniProtKB-UniRule"/>
</dbReference>
<comment type="similarity">
    <text evidence="5">Belongs to the complex I subunit 2 family.</text>
</comment>
<dbReference type="AlphaFoldDB" id="A0A918KC14"/>
<comment type="subunit">
    <text evidence="5">NDH-1 is composed of 14 different subunits. Subunits NuoA, H, J, K, L, M, N constitute the membrane sector of the complex.</text>
</comment>
<comment type="function">
    <text evidence="5">NDH-1 shuttles electrons from NADH, via FMN and iron-sulfur (Fe-S) centers, to quinones in the respiratory chain. The immediate electron acceptor for the enzyme in this species is believed to be ubiquinone. Couples the redox reaction to proton translocation (for every two electrons transferred, four hydrogen ions are translocated across the cytoplasmic membrane), and thus conserves the redox energy in a proton gradient.</text>
</comment>
<feature type="transmembrane region" description="Helical" evidence="5">
    <location>
        <begin position="125"/>
        <end position="144"/>
    </location>
</feature>
<comment type="caution">
    <text evidence="8">The sequence shown here is derived from an EMBL/GenBank/DDBJ whole genome shotgun (WGS) entry which is preliminary data.</text>
</comment>
<dbReference type="EMBL" id="BMYV01000001">
    <property type="protein sequence ID" value="GGX57572.1"/>
    <property type="molecule type" value="Genomic_DNA"/>
</dbReference>
<feature type="transmembrane region" description="Helical" evidence="5">
    <location>
        <begin position="235"/>
        <end position="257"/>
    </location>
</feature>
<dbReference type="Pfam" id="PF00361">
    <property type="entry name" value="Proton_antipo_M"/>
    <property type="match status" value="1"/>
</dbReference>
<feature type="domain" description="NADH:quinone oxidoreductase/Mrp antiporter transmembrane" evidence="7">
    <location>
        <begin position="121"/>
        <end position="415"/>
    </location>
</feature>
<feature type="transmembrane region" description="Helical" evidence="5">
    <location>
        <begin position="295"/>
        <end position="317"/>
    </location>
</feature>
<proteinExistence type="inferred from homology"/>
<gene>
    <name evidence="8" type="primary">nuoN2</name>
    <name evidence="5" type="synonym">nuoN</name>
    <name evidence="8" type="ORF">GCM10011309_03210</name>
</gene>
<keyword evidence="5" id="KW-0813">Transport</keyword>
<keyword evidence="9" id="KW-1185">Reference proteome</keyword>
<keyword evidence="5" id="KW-0874">Quinone</keyword>
<feature type="transmembrane region" description="Helical" evidence="5">
    <location>
        <begin position="192"/>
        <end position="214"/>
    </location>
</feature>
<keyword evidence="4 5" id="KW-0472">Membrane</keyword>
<feature type="transmembrane region" description="Helical" evidence="5">
    <location>
        <begin position="156"/>
        <end position="180"/>
    </location>
</feature>
<evidence type="ECO:0000256" key="6">
    <source>
        <dbReference type="RuleBase" id="RU000320"/>
    </source>
</evidence>
<keyword evidence="5" id="KW-1278">Translocase</keyword>
<feature type="transmembrane region" description="Helical" evidence="5">
    <location>
        <begin position="366"/>
        <end position="388"/>
    </location>
</feature>
<feature type="transmembrane region" description="Helical" evidence="5">
    <location>
        <begin position="441"/>
        <end position="462"/>
    </location>
</feature>
<dbReference type="Proteomes" id="UP000600865">
    <property type="component" value="Unassembled WGS sequence"/>
</dbReference>
<dbReference type="GO" id="GO:0042773">
    <property type="term" value="P:ATP synthesis coupled electron transport"/>
    <property type="evidence" value="ECO:0007669"/>
    <property type="project" value="InterPro"/>
</dbReference>
<dbReference type="GO" id="GO:0005886">
    <property type="term" value="C:plasma membrane"/>
    <property type="evidence" value="ECO:0007669"/>
    <property type="project" value="UniProtKB-SubCell"/>
</dbReference>
<feature type="transmembrane region" description="Helical" evidence="5">
    <location>
        <begin position="400"/>
        <end position="420"/>
    </location>
</feature>
<feature type="transmembrane region" description="Helical" evidence="5">
    <location>
        <begin position="102"/>
        <end position="119"/>
    </location>
</feature>
<comment type="subcellular location">
    <subcellularLocation>
        <location evidence="5">Cell membrane</location>
        <topology evidence="5">Multi-pass membrane protein</topology>
    </subcellularLocation>
    <subcellularLocation>
        <location evidence="1">Endomembrane system</location>
        <topology evidence="1">Multi-pass membrane protein</topology>
    </subcellularLocation>
    <subcellularLocation>
        <location evidence="6">Membrane</location>
        <topology evidence="6">Multi-pass membrane protein</topology>
    </subcellularLocation>
</comment>
<keyword evidence="2 5" id="KW-0812">Transmembrane</keyword>
<dbReference type="NCBIfam" id="TIGR01770">
    <property type="entry name" value="NDH_I_N"/>
    <property type="match status" value="1"/>
</dbReference>
<organism evidence="8 9">
    <name type="scientific">Litorimonas cladophorae</name>
    <dbReference type="NCBI Taxonomy" id="1220491"/>
    <lineage>
        <taxon>Bacteria</taxon>
        <taxon>Pseudomonadati</taxon>
        <taxon>Pseudomonadota</taxon>
        <taxon>Alphaproteobacteria</taxon>
        <taxon>Maricaulales</taxon>
        <taxon>Robiginitomaculaceae</taxon>
    </lineage>
</organism>
<feature type="transmembrane region" description="Helical" evidence="5">
    <location>
        <begin position="323"/>
        <end position="345"/>
    </location>
</feature>
<dbReference type="InterPro" id="IPR010096">
    <property type="entry name" value="NADH-Q_OxRdtase_suN/2"/>
</dbReference>
<evidence type="ECO:0000256" key="3">
    <source>
        <dbReference type="ARBA" id="ARBA00022989"/>
    </source>
</evidence>
<evidence type="ECO:0000256" key="1">
    <source>
        <dbReference type="ARBA" id="ARBA00004127"/>
    </source>
</evidence>
<evidence type="ECO:0000259" key="7">
    <source>
        <dbReference type="Pfam" id="PF00361"/>
    </source>
</evidence>
<keyword evidence="3 5" id="KW-1133">Transmembrane helix</keyword>
<evidence type="ECO:0000313" key="9">
    <source>
        <dbReference type="Proteomes" id="UP000600865"/>
    </source>
</evidence>
<comment type="catalytic activity">
    <reaction evidence="5">
        <text>a quinone + NADH + 5 H(+)(in) = a quinol + NAD(+) + 4 H(+)(out)</text>
        <dbReference type="Rhea" id="RHEA:57888"/>
        <dbReference type="ChEBI" id="CHEBI:15378"/>
        <dbReference type="ChEBI" id="CHEBI:24646"/>
        <dbReference type="ChEBI" id="CHEBI:57540"/>
        <dbReference type="ChEBI" id="CHEBI:57945"/>
        <dbReference type="ChEBI" id="CHEBI:132124"/>
    </reaction>
</comment>
<feature type="transmembrane region" description="Helical" evidence="5">
    <location>
        <begin position="74"/>
        <end position="90"/>
    </location>
</feature>
<reference evidence="8 9" key="1">
    <citation type="journal article" date="2014" name="Int. J. Syst. Evol. Microbiol.">
        <title>Complete genome sequence of Corynebacterium casei LMG S-19264T (=DSM 44701T), isolated from a smear-ripened cheese.</title>
        <authorList>
            <consortium name="US DOE Joint Genome Institute (JGI-PGF)"/>
            <person name="Walter F."/>
            <person name="Albersmeier A."/>
            <person name="Kalinowski J."/>
            <person name="Ruckert C."/>
        </authorList>
    </citation>
    <scope>NUCLEOTIDE SEQUENCE [LARGE SCALE GENOMIC DNA]</scope>
    <source>
        <strain evidence="8 9">KCTC 23968</strain>
    </source>
</reference>